<accession>A0A2J8JKG7</accession>
<dbReference type="EMBL" id="NBAG03000449">
    <property type="protein sequence ID" value="PNI23254.1"/>
    <property type="molecule type" value="Genomic_DNA"/>
</dbReference>
<gene>
    <name evidence="1" type="ORF">CK820_G0046709</name>
</gene>
<feature type="non-terminal residue" evidence="1">
    <location>
        <position position="1"/>
    </location>
</feature>
<comment type="caution">
    <text evidence="1">The sequence shown here is derived from an EMBL/GenBank/DDBJ whole genome shotgun (WGS) entry which is preliminary data.</text>
</comment>
<evidence type="ECO:0000313" key="1">
    <source>
        <dbReference type="EMBL" id="PNI23254.1"/>
    </source>
</evidence>
<dbReference type="AlphaFoldDB" id="A0A2J8JKG7"/>
<name>A0A2J8JKG7_PANTR</name>
<protein>
    <submittedName>
        <fullName evidence="1">GLOD4 isoform 8</fullName>
    </submittedName>
</protein>
<sequence length="57" mass="6556">MKKMKKSKGLCWAMLITSVSWSYRASRVGWTMQQLLEELPSLAPRKRTDKGRVLSSV</sequence>
<evidence type="ECO:0000313" key="2">
    <source>
        <dbReference type="Proteomes" id="UP000236370"/>
    </source>
</evidence>
<proteinExistence type="predicted"/>
<organism evidence="1 2">
    <name type="scientific">Pan troglodytes</name>
    <name type="common">Chimpanzee</name>
    <dbReference type="NCBI Taxonomy" id="9598"/>
    <lineage>
        <taxon>Eukaryota</taxon>
        <taxon>Metazoa</taxon>
        <taxon>Chordata</taxon>
        <taxon>Craniata</taxon>
        <taxon>Vertebrata</taxon>
        <taxon>Euteleostomi</taxon>
        <taxon>Mammalia</taxon>
        <taxon>Eutheria</taxon>
        <taxon>Euarchontoglires</taxon>
        <taxon>Primates</taxon>
        <taxon>Haplorrhini</taxon>
        <taxon>Catarrhini</taxon>
        <taxon>Hominidae</taxon>
        <taxon>Pan</taxon>
    </lineage>
</organism>
<dbReference type="Proteomes" id="UP000236370">
    <property type="component" value="Unassembled WGS sequence"/>
</dbReference>
<reference evidence="1 2" key="1">
    <citation type="submission" date="2017-12" db="EMBL/GenBank/DDBJ databases">
        <title>High-resolution comparative analysis of great ape genomes.</title>
        <authorList>
            <person name="Pollen A."/>
            <person name="Hastie A."/>
            <person name="Hormozdiari F."/>
            <person name="Dougherty M."/>
            <person name="Liu R."/>
            <person name="Chaisson M."/>
            <person name="Hoppe E."/>
            <person name="Hill C."/>
            <person name="Pang A."/>
            <person name="Hillier L."/>
            <person name="Baker C."/>
            <person name="Armstrong J."/>
            <person name="Shendure J."/>
            <person name="Paten B."/>
            <person name="Wilson R."/>
            <person name="Chao H."/>
            <person name="Schneider V."/>
            <person name="Ventura M."/>
            <person name="Kronenberg Z."/>
            <person name="Murali S."/>
            <person name="Gordon D."/>
            <person name="Cantsilieris S."/>
            <person name="Munson K."/>
            <person name="Nelson B."/>
            <person name="Raja A."/>
            <person name="Underwood J."/>
            <person name="Diekhans M."/>
            <person name="Fiddes I."/>
            <person name="Haussler D."/>
            <person name="Eichler E."/>
        </authorList>
    </citation>
    <scope>NUCLEOTIDE SEQUENCE [LARGE SCALE GENOMIC DNA]</scope>
    <source>
        <strain evidence="1">Yerkes chimp pedigree #C0471</strain>
    </source>
</reference>